<keyword evidence="1" id="KW-0472">Membrane</keyword>
<organism evidence="2 3">
    <name type="scientific">Streptomonospora mangrovi</name>
    <dbReference type="NCBI Taxonomy" id="2883123"/>
    <lineage>
        <taxon>Bacteria</taxon>
        <taxon>Bacillati</taxon>
        <taxon>Actinomycetota</taxon>
        <taxon>Actinomycetes</taxon>
        <taxon>Streptosporangiales</taxon>
        <taxon>Nocardiopsidaceae</taxon>
        <taxon>Streptomonospora</taxon>
    </lineage>
</organism>
<reference evidence="2" key="1">
    <citation type="submission" date="2021-10" db="EMBL/GenBank/DDBJ databases">
        <title>Streptomonospora sp. nov., isolated from mangrove soil.</title>
        <authorList>
            <person name="Chen X."/>
            <person name="Ge X."/>
            <person name="Liu W."/>
        </authorList>
    </citation>
    <scope>NUCLEOTIDE SEQUENCE</scope>
    <source>
        <strain evidence="2">S1-112</strain>
    </source>
</reference>
<keyword evidence="3" id="KW-1185">Reference proteome</keyword>
<evidence type="ECO:0000313" key="2">
    <source>
        <dbReference type="EMBL" id="MDA0565191.1"/>
    </source>
</evidence>
<comment type="caution">
    <text evidence="2">The sequence shown here is derived from an EMBL/GenBank/DDBJ whole genome shotgun (WGS) entry which is preliminary data.</text>
</comment>
<evidence type="ECO:0000313" key="3">
    <source>
        <dbReference type="Proteomes" id="UP001140076"/>
    </source>
</evidence>
<feature type="transmembrane region" description="Helical" evidence="1">
    <location>
        <begin position="101"/>
        <end position="127"/>
    </location>
</feature>
<dbReference type="Proteomes" id="UP001140076">
    <property type="component" value="Unassembled WGS sequence"/>
</dbReference>
<sequence>MVDGAHQGEVNDPRGVVVRPCKPFPPPASAARVTSPGKVGDRVEPGHRHAAPVQFGDHRISAAVLDLGAHDHRAAAHPSSSSLAAAGTAGLARRHTAPLPLAWLIALAWVVAAGVVALLTAGVWLLLDTPAWEPPEVLRPRDLDAVALLVINYRRQRTTEAENDRAWGPFDVVERRALLKRRAEGTSIDPTGDEVLAVFSKDDIMSTTDLRLFSH</sequence>
<protein>
    <submittedName>
        <fullName evidence="2">Uncharacterized protein</fullName>
    </submittedName>
</protein>
<accession>A0A9X3NVT8</accession>
<name>A0A9X3NVT8_9ACTN</name>
<dbReference type="AlphaFoldDB" id="A0A9X3NVT8"/>
<dbReference type="EMBL" id="JAJAQC010000018">
    <property type="protein sequence ID" value="MDA0565191.1"/>
    <property type="molecule type" value="Genomic_DNA"/>
</dbReference>
<gene>
    <name evidence="2" type="ORF">LG943_12815</name>
</gene>
<keyword evidence="1" id="KW-0812">Transmembrane</keyword>
<evidence type="ECO:0000256" key="1">
    <source>
        <dbReference type="SAM" id="Phobius"/>
    </source>
</evidence>
<keyword evidence="1" id="KW-1133">Transmembrane helix</keyword>
<proteinExistence type="predicted"/>
<dbReference type="RefSeq" id="WP_270072466.1">
    <property type="nucleotide sequence ID" value="NZ_JAJAQC010000018.1"/>
</dbReference>